<dbReference type="AlphaFoldDB" id="A0A8K0ISD7"/>
<protein>
    <submittedName>
        <fullName evidence="6">Two-component response regulator-like APRR1</fullName>
    </submittedName>
</protein>
<dbReference type="GO" id="GO:0009909">
    <property type="term" value="P:regulation of flower development"/>
    <property type="evidence" value="ECO:0007669"/>
    <property type="project" value="InterPro"/>
</dbReference>
<accession>A0A8K0ISD7</accession>
<dbReference type="PANTHER" id="PTHR31319">
    <property type="entry name" value="ZINC FINGER PROTEIN CONSTANS-LIKE 4"/>
    <property type="match status" value="1"/>
</dbReference>
<evidence type="ECO:0000256" key="1">
    <source>
        <dbReference type="ARBA" id="ARBA00004123"/>
    </source>
</evidence>
<keyword evidence="7" id="KW-1185">Reference proteome</keyword>
<dbReference type="Pfam" id="PF06203">
    <property type="entry name" value="CCT"/>
    <property type="match status" value="1"/>
</dbReference>
<reference evidence="6" key="2">
    <citation type="submission" date="2019-07" db="EMBL/GenBank/DDBJ databases">
        <authorList>
            <person name="Yang Y."/>
            <person name="Bocs S."/>
            <person name="Baudouin L."/>
        </authorList>
    </citation>
    <scope>NUCLEOTIDE SEQUENCE</scope>
    <source>
        <tissue evidence="6">Spear leaf of Hainan Tall coconut</tissue>
    </source>
</reference>
<gene>
    <name evidence="6" type="ORF">COCNU_12G007160</name>
</gene>
<dbReference type="GO" id="GO:0005634">
    <property type="term" value="C:nucleus"/>
    <property type="evidence" value="ECO:0007669"/>
    <property type="project" value="UniProtKB-SubCell"/>
</dbReference>
<feature type="region of interest" description="Disordered" evidence="4">
    <location>
        <begin position="194"/>
        <end position="223"/>
    </location>
</feature>
<evidence type="ECO:0000256" key="3">
    <source>
        <dbReference type="PROSITE-ProRule" id="PRU00357"/>
    </source>
</evidence>
<feature type="region of interest" description="Disordered" evidence="4">
    <location>
        <begin position="68"/>
        <end position="91"/>
    </location>
</feature>
<dbReference type="GO" id="GO:0003700">
    <property type="term" value="F:DNA-binding transcription factor activity"/>
    <property type="evidence" value="ECO:0007669"/>
    <property type="project" value="TreeGrafter"/>
</dbReference>
<dbReference type="PANTHER" id="PTHR31319:SF100">
    <property type="entry name" value="OS01G0835700 PROTEIN"/>
    <property type="match status" value="1"/>
</dbReference>
<keyword evidence="2 3" id="KW-0539">Nucleus</keyword>
<evidence type="ECO:0000256" key="4">
    <source>
        <dbReference type="SAM" id="MobiDB-lite"/>
    </source>
</evidence>
<feature type="compositionally biased region" description="Polar residues" evidence="4">
    <location>
        <begin position="199"/>
        <end position="217"/>
    </location>
</feature>
<comment type="subcellular location">
    <subcellularLocation>
        <location evidence="1 3">Nucleus</location>
    </subcellularLocation>
</comment>
<name>A0A8K0ISD7_COCNU</name>
<comment type="caution">
    <text evidence="6">The sequence shown here is derived from an EMBL/GenBank/DDBJ whole genome shotgun (WGS) entry which is preliminary data.</text>
</comment>
<evidence type="ECO:0000313" key="7">
    <source>
        <dbReference type="Proteomes" id="UP000797356"/>
    </source>
</evidence>
<organism evidence="6 7">
    <name type="scientific">Cocos nucifera</name>
    <name type="common">Coconut palm</name>
    <dbReference type="NCBI Taxonomy" id="13894"/>
    <lineage>
        <taxon>Eukaryota</taxon>
        <taxon>Viridiplantae</taxon>
        <taxon>Streptophyta</taxon>
        <taxon>Embryophyta</taxon>
        <taxon>Tracheophyta</taxon>
        <taxon>Spermatophyta</taxon>
        <taxon>Magnoliopsida</taxon>
        <taxon>Liliopsida</taxon>
        <taxon>Arecaceae</taxon>
        <taxon>Arecoideae</taxon>
        <taxon>Cocoseae</taxon>
        <taxon>Attaleinae</taxon>
        <taxon>Cocos</taxon>
    </lineage>
</organism>
<dbReference type="PROSITE" id="PS51017">
    <property type="entry name" value="CCT"/>
    <property type="match status" value="1"/>
</dbReference>
<feature type="domain" description="CCT" evidence="5">
    <location>
        <begin position="141"/>
        <end position="183"/>
    </location>
</feature>
<reference evidence="6" key="1">
    <citation type="journal article" date="2017" name="Gigascience">
        <title>The genome draft of coconut (Cocos nucifera).</title>
        <authorList>
            <person name="Xiao Y."/>
            <person name="Xu P."/>
            <person name="Fan H."/>
            <person name="Baudouin L."/>
            <person name="Xia W."/>
            <person name="Bocs S."/>
            <person name="Xu J."/>
            <person name="Li Q."/>
            <person name="Guo A."/>
            <person name="Zhou L."/>
            <person name="Li J."/>
            <person name="Wu Y."/>
            <person name="Ma Z."/>
            <person name="Armero A."/>
            <person name="Issali A.E."/>
            <person name="Liu N."/>
            <person name="Peng M."/>
            <person name="Yang Y."/>
        </authorList>
    </citation>
    <scope>NUCLEOTIDE SEQUENCE</scope>
    <source>
        <tissue evidence="6">Spear leaf of Hainan Tall coconut</tissue>
    </source>
</reference>
<evidence type="ECO:0000259" key="5">
    <source>
        <dbReference type="PROSITE" id="PS51017"/>
    </source>
</evidence>
<dbReference type="EMBL" id="CM017883">
    <property type="protein sequence ID" value="KAG1365716.1"/>
    <property type="molecule type" value="Genomic_DNA"/>
</dbReference>
<proteinExistence type="predicted"/>
<sequence length="268" mass="29815">MFPYSSSSSAATQAVYDAGGSHPPRFSSSPSYSSSLPSYCLHKSSSTHSLSLYHGIPDRSNQQLFFYSPQHHHHHPPPRQPWSPPSSSTGDYLDFNAGPVRRVLSTGDLQGMNGMQAPGNNYNQEGMAMPGRVGRYNSEERKEKIEKYRSKRNQRNFHKKITYACRKTLADSRPRVRGRFARNGETEILTEPEAEAEVTENNHNCYSSYNNDDQAQSAADGGSGNVNGNGDWCGQMLAALAAELEQECCYDEEFWANLSDMYSGNLPP</sequence>
<evidence type="ECO:0000256" key="2">
    <source>
        <dbReference type="ARBA" id="ARBA00023242"/>
    </source>
</evidence>
<dbReference type="InterPro" id="IPR010402">
    <property type="entry name" value="CCT_domain"/>
</dbReference>
<dbReference type="InterPro" id="IPR045281">
    <property type="entry name" value="CONSTANS-like"/>
</dbReference>
<dbReference type="OrthoDB" id="153872at2759"/>
<dbReference type="Proteomes" id="UP000797356">
    <property type="component" value="Chromosome 12"/>
</dbReference>
<evidence type="ECO:0000313" key="6">
    <source>
        <dbReference type="EMBL" id="KAG1365716.1"/>
    </source>
</evidence>